<keyword evidence="2" id="KW-1185">Reference proteome</keyword>
<evidence type="ECO:0000313" key="2">
    <source>
        <dbReference type="Proteomes" id="UP000620124"/>
    </source>
</evidence>
<reference evidence="1" key="1">
    <citation type="submission" date="2020-05" db="EMBL/GenBank/DDBJ databases">
        <title>Mycena genomes resolve the evolution of fungal bioluminescence.</title>
        <authorList>
            <person name="Tsai I.J."/>
        </authorList>
    </citation>
    <scope>NUCLEOTIDE SEQUENCE</scope>
    <source>
        <strain evidence="1">CCC161011</strain>
    </source>
</reference>
<accession>A0A8H6Y633</accession>
<dbReference type="OrthoDB" id="2968433at2759"/>
<comment type="caution">
    <text evidence="1">The sequence shown here is derived from an EMBL/GenBank/DDBJ whole genome shotgun (WGS) entry which is preliminary data.</text>
</comment>
<dbReference type="InterPro" id="IPR032675">
    <property type="entry name" value="LRR_dom_sf"/>
</dbReference>
<organism evidence="1 2">
    <name type="scientific">Mycena venus</name>
    <dbReference type="NCBI Taxonomy" id="2733690"/>
    <lineage>
        <taxon>Eukaryota</taxon>
        <taxon>Fungi</taxon>
        <taxon>Dikarya</taxon>
        <taxon>Basidiomycota</taxon>
        <taxon>Agaricomycotina</taxon>
        <taxon>Agaricomycetes</taxon>
        <taxon>Agaricomycetidae</taxon>
        <taxon>Agaricales</taxon>
        <taxon>Marasmiineae</taxon>
        <taxon>Mycenaceae</taxon>
        <taxon>Mycena</taxon>
    </lineage>
</organism>
<evidence type="ECO:0000313" key="1">
    <source>
        <dbReference type="EMBL" id="KAF7353948.1"/>
    </source>
</evidence>
<protein>
    <submittedName>
        <fullName evidence="1">Uncharacterized protein</fullName>
    </submittedName>
</protein>
<dbReference type="Gene3D" id="3.80.10.10">
    <property type="entry name" value="Ribonuclease Inhibitor"/>
    <property type="match status" value="1"/>
</dbReference>
<proteinExistence type="predicted"/>
<sequence>MLPAILPVQELWDHIVDQLSQSQEDSRSCSLVCRALVARAQSHAFSYIHIESRVHGNRFARLLESSPHLIPYIRHLHFKNCGGLSITPLDLIPWSNLDTLTLHRHSFSNIPFYRHVLEELYTLVALPSIRRLNFCGRLWHRTELFSIFARCTTALDDIDFGDCSLRSLSASVPADLPAPHIYKPKVRRLALDRSVVGEAIRDPACPLDVSSLTYVQSYSSTMPPSHWALILRSRTTIETLDFSRIETDEYWGDSVSVDLSLFPSLRCIMLGKFFASDPWIPVHPHAEILLRLPLDNRVMTICFKLFGRLWTFGSEEPARKEVEGVARDLHAIETVLTRPEMSALARVEIDVDSTNIADLVRRSMPTLHARGIISIYCV</sequence>
<dbReference type="AlphaFoldDB" id="A0A8H6Y633"/>
<dbReference type="SUPFAM" id="SSF52058">
    <property type="entry name" value="L domain-like"/>
    <property type="match status" value="1"/>
</dbReference>
<name>A0A8H6Y633_9AGAR</name>
<gene>
    <name evidence="1" type="ORF">MVEN_01081200</name>
</gene>
<dbReference type="EMBL" id="JACAZI010000008">
    <property type="protein sequence ID" value="KAF7353948.1"/>
    <property type="molecule type" value="Genomic_DNA"/>
</dbReference>
<dbReference type="Proteomes" id="UP000620124">
    <property type="component" value="Unassembled WGS sequence"/>
</dbReference>